<dbReference type="InterPro" id="IPR015943">
    <property type="entry name" value="WD40/YVTN_repeat-like_dom_sf"/>
</dbReference>
<evidence type="ECO:0000313" key="5">
    <source>
        <dbReference type="EMBL" id="CAL8069531.1"/>
    </source>
</evidence>
<dbReference type="InterPro" id="IPR011047">
    <property type="entry name" value="Quinoprotein_ADH-like_sf"/>
</dbReference>
<evidence type="ECO:0000313" key="6">
    <source>
        <dbReference type="Proteomes" id="UP001642540"/>
    </source>
</evidence>
<evidence type="ECO:0000259" key="4">
    <source>
        <dbReference type="PROSITE" id="PS50837"/>
    </source>
</evidence>
<comment type="caution">
    <text evidence="5">The sequence shown here is derived from an EMBL/GenBank/DDBJ whole genome shotgun (WGS) entry which is preliminary data.</text>
</comment>
<dbReference type="EMBL" id="CAXLJM020000004">
    <property type="protein sequence ID" value="CAL8069531.1"/>
    <property type="molecule type" value="Genomic_DNA"/>
</dbReference>
<feature type="compositionally biased region" description="Low complexity" evidence="3">
    <location>
        <begin position="56"/>
        <end position="72"/>
    </location>
</feature>
<accession>A0ABP1PMS6</accession>
<dbReference type="PANTHER" id="PTHR19871:SF37">
    <property type="entry name" value="GH25853P"/>
    <property type="match status" value="1"/>
</dbReference>
<feature type="compositionally biased region" description="Polar residues" evidence="3">
    <location>
        <begin position="27"/>
        <end position="42"/>
    </location>
</feature>
<dbReference type="PROSITE" id="PS50837">
    <property type="entry name" value="NACHT"/>
    <property type="match status" value="1"/>
</dbReference>
<name>A0ABP1PMS6_9HEXA</name>
<dbReference type="SUPFAM" id="SSF52540">
    <property type="entry name" value="P-loop containing nucleoside triphosphate hydrolases"/>
    <property type="match status" value="1"/>
</dbReference>
<evidence type="ECO:0000256" key="2">
    <source>
        <dbReference type="ARBA" id="ARBA00022737"/>
    </source>
</evidence>
<dbReference type="SUPFAM" id="SSF50998">
    <property type="entry name" value="Quinoprotein alcohol dehydrogenase-like"/>
    <property type="match status" value="1"/>
</dbReference>
<dbReference type="Pfam" id="PF05729">
    <property type="entry name" value="NACHT"/>
    <property type="match status" value="1"/>
</dbReference>
<dbReference type="SMART" id="SM00320">
    <property type="entry name" value="WD40"/>
    <property type="match status" value="3"/>
</dbReference>
<evidence type="ECO:0000256" key="1">
    <source>
        <dbReference type="ARBA" id="ARBA00022574"/>
    </source>
</evidence>
<dbReference type="PANTHER" id="PTHR19871">
    <property type="entry name" value="BETA TRANSDUCIN-RELATED PROTEIN"/>
    <property type="match status" value="1"/>
</dbReference>
<dbReference type="Gene3D" id="2.130.10.10">
    <property type="entry name" value="YVTN repeat-like/Quinoprotein amine dehydrogenase"/>
    <property type="match status" value="2"/>
</dbReference>
<protein>
    <recommendedName>
        <fullName evidence="4">NACHT domain-containing protein</fullName>
    </recommendedName>
</protein>
<dbReference type="InterPro" id="IPR001680">
    <property type="entry name" value="WD40_rpt"/>
</dbReference>
<feature type="compositionally biased region" description="Polar residues" evidence="3">
    <location>
        <begin position="90"/>
        <end position="100"/>
    </location>
</feature>
<feature type="domain" description="NACHT" evidence="4">
    <location>
        <begin position="492"/>
        <end position="596"/>
    </location>
</feature>
<feature type="region of interest" description="Disordered" evidence="3">
    <location>
        <begin position="1"/>
        <end position="108"/>
    </location>
</feature>
<dbReference type="Proteomes" id="UP001642540">
    <property type="component" value="Unassembled WGS sequence"/>
</dbReference>
<evidence type="ECO:0000256" key="3">
    <source>
        <dbReference type="SAM" id="MobiDB-lite"/>
    </source>
</evidence>
<proteinExistence type="predicted"/>
<organism evidence="5 6">
    <name type="scientific">Orchesella dallaii</name>
    <dbReference type="NCBI Taxonomy" id="48710"/>
    <lineage>
        <taxon>Eukaryota</taxon>
        <taxon>Metazoa</taxon>
        <taxon>Ecdysozoa</taxon>
        <taxon>Arthropoda</taxon>
        <taxon>Hexapoda</taxon>
        <taxon>Collembola</taxon>
        <taxon>Entomobryomorpha</taxon>
        <taxon>Entomobryoidea</taxon>
        <taxon>Orchesellidae</taxon>
        <taxon>Orchesellinae</taxon>
        <taxon>Orchesella</taxon>
    </lineage>
</organism>
<keyword evidence="2" id="KW-0677">Repeat</keyword>
<keyword evidence="6" id="KW-1185">Reference proteome</keyword>
<dbReference type="InterPro" id="IPR057588">
    <property type="entry name" value="NWD1/2-like_WH"/>
</dbReference>
<reference evidence="5 6" key="1">
    <citation type="submission" date="2024-08" db="EMBL/GenBank/DDBJ databases">
        <authorList>
            <person name="Cucini C."/>
            <person name="Frati F."/>
        </authorList>
    </citation>
    <scope>NUCLEOTIDE SEQUENCE [LARGE SCALE GENOMIC DNA]</scope>
</reference>
<sequence>MGNLCSKRKRSDSGSIKSEGSAAGKKVQQTTETLPNHSQDLKGQNGQSQGNGDGAAGTSSVSTEPPSTSTAPKGTAIQRGRIMTEEPSISGDSTSLQSPTGVVGGADSAHPFVLPMEMKKQTENVQNLMLGRLSRTKAVAKGRKITLYVCVSFSQDFRLEKGKLHTEVYPKLREHCSNQGYELHIIDLHWKTELEDKEDHQFPELCLEELRREQDVSYMIPVLFLSNSLGASLLPKTVEQQDFEMTLKNVGDPESRKLLEKWYTLDSHSQPPCFRLKPISTHFPNIASDNESERQGAISEWHSVKEQILGVMLRVFTTELRDTYLTTVIEQEIHNSIFMSRETGKRTVWVNRVFTHLQAGQDAESSSPIENEKDRRLQSLHNELKSQLVADHILRLLVKWQEGGLSLTSTEHCQYLDELSKQLSSQLRGIIDEIIEEDKTKAVWKTWYGVEDRLCSELNQQNIFCQQSAKCSLPIENVLSSIKQYVTSDKTYPLVVHGETGSGKTGLLSRVVQQCGSWLPDAFIIFRFVGVTPESRSLVQILRTVVSQLVFLLKGRSYWIPHNVQWYKKELYKLITTATSPSPSLLLIIDGLDELSPFDIAELNWLSEPLPPRVRMILSCSEGTSVFQFLKTNLKQDGAFLALSPLTQQAAESLLTASILQYSHSVDSEVQKRLCARVKPCSLPLYIKILAWLSSMDAQGLVDLNGVTDVKTAIGGLFEFLEKSLGKQKVEQVMALVCASRYGLCDSELLDLLAQSPIFCSSVTFLDWAPASLFLAQICKSLGPFLEWSLVGDSLVIRCRDRLLFDLAKEKYLSSSQEKKIRKEIIDYFEGNIRNKKKGRDLSKSTSTSSRHHRRELEEIPYQQLRLNGTIKTACLCNLDWLLDELQTSSVYSVIELIALEAQGDATKLDSDLSLLLKLLELSASALQHDGRQLPSQLYGRLLHVFKNESEEVSSSWSSKCPLIKSIFLKLSKPSIPNFLPVSSSVLLSPIQLDETSCSVKSSVGPENLWDLCEAPLNFDELIRFKVGNQFSISLSTGKEEVIVWDVYTEKPVRTLRGVFNPNSLKVIDETRVVILCGRELQLFNLDDGSFVCKLKGVMNQKMPYFGLHDEQHLVALSRNRMYVNLINMETGDCVTTFKVGEDRFLNSLIVSENGKILVCGDETQKPFPLLVWDLTSRKLLYDLRIPHHEFLTNLTAITKEGHFVCCVCREVDDPGPNFIVVYDLQSGTLFKKWKPGYSTLAIAISAQGGCVINALEDNRVLVWDLVTGACKYSLSKHKAPANMLRLDNKGSRCLSCDSTGRDRTICLWDVTNGSLLALFTPDAAFSACEVTNDGIGVMIGLRGKTEISTLLYKTQTSADSDQANESFGQDDNQGKITDLKSPT</sequence>
<dbReference type="InterPro" id="IPR027417">
    <property type="entry name" value="P-loop_NTPase"/>
</dbReference>
<dbReference type="InterPro" id="IPR052752">
    <property type="entry name" value="NACHT-WD_repeat"/>
</dbReference>
<dbReference type="Gene3D" id="3.40.50.300">
    <property type="entry name" value="P-loop containing nucleotide triphosphate hydrolases"/>
    <property type="match status" value="1"/>
</dbReference>
<feature type="region of interest" description="Disordered" evidence="3">
    <location>
        <begin position="1359"/>
        <end position="1384"/>
    </location>
</feature>
<keyword evidence="1" id="KW-0853">WD repeat</keyword>
<gene>
    <name evidence="5" type="ORF">ODALV1_LOCUS818</name>
</gene>
<dbReference type="Pfam" id="PF25469">
    <property type="entry name" value="WHD_NWD1"/>
    <property type="match status" value="1"/>
</dbReference>
<feature type="compositionally biased region" description="Basic residues" evidence="3">
    <location>
        <begin position="1"/>
        <end position="10"/>
    </location>
</feature>
<dbReference type="InterPro" id="IPR007111">
    <property type="entry name" value="NACHT_NTPase"/>
</dbReference>